<feature type="transmembrane region" description="Helical" evidence="6">
    <location>
        <begin position="141"/>
        <end position="161"/>
    </location>
</feature>
<dbReference type="Proteomes" id="UP000291072">
    <property type="component" value="Unassembled WGS sequence"/>
</dbReference>
<keyword evidence="8" id="KW-1185">Reference proteome</keyword>
<proteinExistence type="predicted"/>
<evidence type="ECO:0000256" key="5">
    <source>
        <dbReference type="ARBA" id="ARBA00023136"/>
    </source>
</evidence>
<evidence type="ECO:0000256" key="2">
    <source>
        <dbReference type="ARBA" id="ARBA00022475"/>
    </source>
</evidence>
<evidence type="ECO:0000256" key="3">
    <source>
        <dbReference type="ARBA" id="ARBA00022692"/>
    </source>
</evidence>
<dbReference type="GO" id="GO:0022857">
    <property type="term" value="F:transmembrane transporter activity"/>
    <property type="evidence" value="ECO:0007669"/>
    <property type="project" value="InterPro"/>
</dbReference>
<evidence type="ECO:0000313" key="8">
    <source>
        <dbReference type="Proteomes" id="UP000291072"/>
    </source>
</evidence>
<gene>
    <name evidence="7" type="ORF">C4B25_01610</name>
</gene>
<protein>
    <recommendedName>
        <fullName evidence="9">Sugar ABC transporter permease</fullName>
    </recommendedName>
</protein>
<dbReference type="CDD" id="cd06580">
    <property type="entry name" value="TM_PBP1_transp_TpRbsC_like"/>
    <property type="match status" value="1"/>
</dbReference>
<dbReference type="Pfam" id="PF02653">
    <property type="entry name" value="BPD_transp_2"/>
    <property type="match status" value="1"/>
</dbReference>
<evidence type="ECO:0000256" key="4">
    <source>
        <dbReference type="ARBA" id="ARBA00022989"/>
    </source>
</evidence>
<feature type="transmembrane region" description="Helical" evidence="6">
    <location>
        <begin position="192"/>
        <end position="210"/>
    </location>
</feature>
<dbReference type="PANTHER" id="PTHR43370">
    <property type="entry name" value="SUGAR ABC TRANSPORTER INTEGRAL MEMBRANE PROTEIN-RELATED"/>
    <property type="match status" value="1"/>
</dbReference>
<feature type="transmembrane region" description="Helical" evidence="6">
    <location>
        <begin position="92"/>
        <end position="111"/>
    </location>
</feature>
<dbReference type="PANTHER" id="PTHR43370:SF1">
    <property type="entry name" value="GUANOSINE ABC TRANSPORTER PERMEASE PROTEIN NUPQ"/>
    <property type="match status" value="1"/>
</dbReference>
<keyword evidence="5 6" id="KW-0472">Membrane</keyword>
<accession>A0A4R0XLU6</accession>
<feature type="transmembrane region" description="Helical" evidence="6">
    <location>
        <begin position="6"/>
        <end position="24"/>
    </location>
</feature>
<sequence>MIVVFAAIISMIMIISIASVGGHFSERSGVINLSIEAFMTIGAISYALMAGQKSLIHSLGHQFWIMPMAGIAAAAFSIIYALITVKLKANQTIAGIALNILALAISVYIIHSKINPAGISDTIKLQNSLFSLAKSNDQAGWLFNITLFLGIPLLIGAWILMNKTKFGNRIKACGEQPHAAASLGINVERVQMRAILISGFISGVAGAMFAQGMGSIFRGSTQGIGFLAVAIVIFGQWRTSLIILSAVLFGTLYGMAQQKLLISAFDSIPKEIFQMIPFLLSLIVLVGTQKNSKVPKALGIPYRNAGR</sequence>
<comment type="subcellular location">
    <subcellularLocation>
        <location evidence="1">Cell membrane</location>
        <topology evidence="1">Multi-pass membrane protein</topology>
    </subcellularLocation>
</comment>
<evidence type="ECO:0008006" key="9">
    <source>
        <dbReference type="Google" id="ProtNLM"/>
    </source>
</evidence>
<evidence type="ECO:0000256" key="6">
    <source>
        <dbReference type="SAM" id="Phobius"/>
    </source>
</evidence>
<reference evidence="7 8" key="1">
    <citation type="submission" date="2018-02" db="EMBL/GenBank/DDBJ databases">
        <title>Mycoplasma marinum and Mycoplasma todarodis sp. nov., moderately halophilic and psychrotolerant mycoplasmas isolated from cephalopods.</title>
        <authorList>
            <person name="Viver T."/>
        </authorList>
    </citation>
    <scope>NUCLEOTIDE SEQUENCE [LARGE SCALE GENOMIC DNA]</scope>
    <source>
        <strain evidence="7 8">5H</strain>
    </source>
</reference>
<dbReference type="EMBL" id="PSZP01000007">
    <property type="protein sequence ID" value="TCG11464.1"/>
    <property type="molecule type" value="Genomic_DNA"/>
</dbReference>
<comment type="caution">
    <text evidence="7">The sequence shown here is derived from an EMBL/GenBank/DDBJ whole genome shotgun (WGS) entry which is preliminary data.</text>
</comment>
<dbReference type="InterPro" id="IPR001851">
    <property type="entry name" value="ABC_transp_permease"/>
</dbReference>
<dbReference type="OrthoDB" id="9792579at2"/>
<evidence type="ECO:0000313" key="7">
    <source>
        <dbReference type="EMBL" id="TCG11464.1"/>
    </source>
</evidence>
<keyword evidence="4 6" id="KW-1133">Transmembrane helix</keyword>
<dbReference type="GO" id="GO:0005886">
    <property type="term" value="C:plasma membrane"/>
    <property type="evidence" value="ECO:0007669"/>
    <property type="project" value="UniProtKB-SubCell"/>
</dbReference>
<dbReference type="AlphaFoldDB" id="A0A4R0XLU6"/>
<keyword evidence="2" id="KW-1003">Cell membrane</keyword>
<dbReference type="RefSeq" id="WP_131613317.1">
    <property type="nucleotide sequence ID" value="NZ_PSZP01000007.1"/>
</dbReference>
<evidence type="ECO:0000256" key="1">
    <source>
        <dbReference type="ARBA" id="ARBA00004651"/>
    </source>
</evidence>
<feature type="transmembrane region" description="Helical" evidence="6">
    <location>
        <begin position="31"/>
        <end position="51"/>
    </location>
</feature>
<feature type="transmembrane region" description="Helical" evidence="6">
    <location>
        <begin position="63"/>
        <end position="85"/>
    </location>
</feature>
<name>A0A4R0XLU6_9MOLU</name>
<organism evidence="7 8">
    <name type="scientific">Mycoplasma todarodis</name>
    <dbReference type="NCBI Taxonomy" id="1937191"/>
    <lineage>
        <taxon>Bacteria</taxon>
        <taxon>Bacillati</taxon>
        <taxon>Mycoplasmatota</taxon>
        <taxon>Mollicutes</taxon>
        <taxon>Mycoplasmataceae</taxon>
        <taxon>Mycoplasma</taxon>
    </lineage>
</organism>
<keyword evidence="3 6" id="KW-0812">Transmembrane</keyword>